<keyword evidence="10" id="KW-0807">Transducer</keyword>
<evidence type="ECO:0000256" key="2">
    <source>
        <dbReference type="ARBA" id="ARBA00005314"/>
    </source>
</evidence>
<dbReference type="InterPro" id="IPR000832">
    <property type="entry name" value="GPCR_2_secretin-like"/>
</dbReference>
<keyword evidence="3" id="KW-1003">Cell membrane</keyword>
<dbReference type="PROSITE" id="PS50261">
    <property type="entry name" value="G_PROTEIN_RECEP_F2_4"/>
    <property type="match status" value="1"/>
</dbReference>
<dbReference type="InterPro" id="IPR001879">
    <property type="entry name" value="GPCR_2_extracellular_dom"/>
</dbReference>
<dbReference type="Gene3D" id="1.20.1070.10">
    <property type="entry name" value="Rhodopsin 7-helix transmembrane proteins"/>
    <property type="match status" value="1"/>
</dbReference>
<feature type="transmembrane region" description="Helical" evidence="11">
    <location>
        <begin position="224"/>
        <end position="245"/>
    </location>
</feature>
<reference evidence="14 15" key="1">
    <citation type="journal article" date="2017" name="BMC Biol.">
        <title>Genomic innovations, transcriptional plasticity and gene loss underlying the evolution and divergence of two highly polyphagous and invasive Helicoverpa pest species.</title>
        <authorList>
            <person name="Pearce S.L."/>
            <person name="Clarke D.F."/>
            <person name="East P.D."/>
            <person name="Elfekih S."/>
            <person name="Gordon K.H."/>
            <person name="Jermiin L.S."/>
            <person name="McGaughran A."/>
            <person name="Oakeshott J.G."/>
            <person name="Papanikolaou A."/>
            <person name="Perera O.P."/>
            <person name="Rane R.V."/>
            <person name="Richards S."/>
            <person name="Tay W.T."/>
            <person name="Walsh T.K."/>
            <person name="Anderson A."/>
            <person name="Anderson C.J."/>
            <person name="Asgari S."/>
            <person name="Board P.G."/>
            <person name="Bretschneider A."/>
            <person name="Campbell P.M."/>
            <person name="Chertemps T."/>
            <person name="Christeller J.T."/>
            <person name="Coppin C.W."/>
            <person name="Downes S.J."/>
            <person name="Duan G."/>
            <person name="Farnsworth C.A."/>
            <person name="Good R.T."/>
            <person name="Han L.B."/>
            <person name="Han Y.C."/>
            <person name="Hatje K."/>
            <person name="Horne I."/>
            <person name="Huang Y.P."/>
            <person name="Hughes D.S."/>
            <person name="Jacquin-Joly E."/>
            <person name="James W."/>
            <person name="Jhangiani S."/>
            <person name="Kollmar M."/>
            <person name="Kuwar S.S."/>
            <person name="Li S."/>
            <person name="Liu N.Y."/>
            <person name="Maibeche M.T."/>
            <person name="Miller J.R."/>
            <person name="Montagne N."/>
            <person name="Perry T."/>
            <person name="Qu J."/>
            <person name="Song S.V."/>
            <person name="Sutton G.G."/>
            <person name="Vogel H."/>
            <person name="Walenz B.P."/>
            <person name="Xu W."/>
            <person name="Zhang H.J."/>
            <person name="Zou Z."/>
            <person name="Batterham P."/>
            <person name="Edwards O.R."/>
            <person name="Feyereisen R."/>
            <person name="Gibbs R.A."/>
            <person name="Heckel D.G."/>
            <person name="McGrath A."/>
            <person name="Robin C."/>
            <person name="Scherer S.E."/>
            <person name="Worley K.C."/>
            <person name="Wu Y.D."/>
        </authorList>
    </citation>
    <scope>NUCLEOTIDE SEQUENCE [LARGE SCALE GENOMIC DNA]</scope>
    <source>
        <strain evidence="14">Harm_GR_Male_#8</strain>
        <tissue evidence="14">Whole organism</tissue>
    </source>
</reference>
<feature type="transmembrane region" description="Helical" evidence="11">
    <location>
        <begin position="342"/>
        <end position="365"/>
    </location>
</feature>
<dbReference type="GO" id="GO:0005886">
    <property type="term" value="C:plasma membrane"/>
    <property type="evidence" value="ECO:0007669"/>
    <property type="project" value="UniProtKB-SubCell"/>
</dbReference>
<dbReference type="PANTHER" id="PTHR45620:SF17">
    <property type="entry name" value="PDF RECEPTOR"/>
    <property type="match status" value="1"/>
</dbReference>
<keyword evidence="8" id="KW-0675">Receptor</keyword>
<evidence type="ECO:0000259" key="12">
    <source>
        <dbReference type="PROSITE" id="PS50227"/>
    </source>
</evidence>
<evidence type="ECO:0000256" key="7">
    <source>
        <dbReference type="ARBA" id="ARBA00023136"/>
    </source>
</evidence>
<dbReference type="SUPFAM" id="SSF111418">
    <property type="entry name" value="Hormone receptor domain"/>
    <property type="match status" value="1"/>
</dbReference>
<evidence type="ECO:0000256" key="10">
    <source>
        <dbReference type="ARBA" id="ARBA00023224"/>
    </source>
</evidence>
<evidence type="ECO:0000256" key="8">
    <source>
        <dbReference type="ARBA" id="ARBA00023170"/>
    </source>
</evidence>
<dbReference type="Pfam" id="PF00002">
    <property type="entry name" value="7tm_2"/>
    <property type="match status" value="1"/>
</dbReference>
<keyword evidence="5 11" id="KW-1133">Transmembrane helix</keyword>
<dbReference type="PANTHER" id="PTHR45620">
    <property type="entry name" value="PDF RECEPTOR-LIKE PROTEIN-RELATED"/>
    <property type="match status" value="1"/>
</dbReference>
<dbReference type="Proteomes" id="UP000249218">
    <property type="component" value="Unassembled WGS sequence"/>
</dbReference>
<keyword evidence="4 11" id="KW-0812">Transmembrane</keyword>
<accession>A0A2W1BRZ2</accession>
<comment type="similarity">
    <text evidence="2">Belongs to the G-protein coupled receptor 2 family.</text>
</comment>
<feature type="transmembrane region" description="Helical" evidence="11">
    <location>
        <begin position="195"/>
        <end position="212"/>
    </location>
</feature>
<feature type="domain" description="G-protein coupled receptors family 2 profile 1" evidence="12">
    <location>
        <begin position="1"/>
        <end position="76"/>
    </location>
</feature>
<keyword evidence="15" id="KW-1185">Reference proteome</keyword>
<dbReference type="GO" id="GO:0008528">
    <property type="term" value="F:G protein-coupled peptide receptor activity"/>
    <property type="evidence" value="ECO:0007669"/>
    <property type="project" value="TreeGrafter"/>
</dbReference>
<sequence>MARDTLYCNATYDGFLCWPPTPAGETSYQHCPDIRLSDARKFAYRRCGADGLWVGRHLNDTSAIGWTNYTPCFPALVQNLFDKVYDDEDEAQIKFETAAYTRTLEMVGYTLSFLANLGAIYIFSVYPALHNRRTIIHRNLFCALLTETAVRIWLYWNQVEYIIGKEQVEDNLWRRIEKIPYVCESFYVLLEYSRLVVYAWMFIEGIFLNTLVSANTLRNEIPIFYFYVGGWVTPISVIAVWVSVVSSHYSDDDVRSCWYGYNYLLSYYIVQGPIFAILAINFIFLGSIMKVIVTKLRRTNDSELKKMKKTVRAALILLPLLGIVNVFNLIEYPLDGSSTGFAIWAYVTHFFRSFQGVFICTIYCFRNAEVIKVISKAWERRRCCARRRRRKPPKFEIRRTRPIFHITDNEGNEQIQMTMLPYRRPSSTGIDVEAGPSRFNNV</sequence>
<dbReference type="GO" id="GO:0007188">
    <property type="term" value="P:adenylate cyclase-modulating G protein-coupled receptor signaling pathway"/>
    <property type="evidence" value="ECO:0007669"/>
    <property type="project" value="TreeGrafter"/>
</dbReference>
<evidence type="ECO:0000259" key="13">
    <source>
        <dbReference type="PROSITE" id="PS50261"/>
    </source>
</evidence>
<feature type="transmembrane region" description="Helical" evidence="11">
    <location>
        <begin position="310"/>
        <end position="330"/>
    </location>
</feature>
<dbReference type="InterPro" id="IPR017983">
    <property type="entry name" value="GPCR_2_secretin-like_CS"/>
</dbReference>
<comment type="subcellular location">
    <subcellularLocation>
        <location evidence="1">Cell membrane</location>
        <topology evidence="1">Multi-pass membrane protein</topology>
    </subcellularLocation>
</comment>
<dbReference type="PROSITE" id="PS00649">
    <property type="entry name" value="G_PROTEIN_RECEP_F2_1"/>
    <property type="match status" value="1"/>
</dbReference>
<dbReference type="EMBL" id="KZ149976">
    <property type="protein sequence ID" value="PZC75937.1"/>
    <property type="molecule type" value="Genomic_DNA"/>
</dbReference>
<evidence type="ECO:0000256" key="5">
    <source>
        <dbReference type="ARBA" id="ARBA00022989"/>
    </source>
</evidence>
<feature type="domain" description="G-protein coupled receptors family 2 profile 2" evidence="13">
    <location>
        <begin position="101"/>
        <end position="367"/>
    </location>
</feature>
<dbReference type="InterPro" id="IPR017981">
    <property type="entry name" value="GPCR_2-like_7TM"/>
</dbReference>
<keyword evidence="9" id="KW-0325">Glycoprotein</keyword>
<evidence type="ECO:0000256" key="1">
    <source>
        <dbReference type="ARBA" id="ARBA00004651"/>
    </source>
</evidence>
<proteinExistence type="inferred from homology"/>
<name>A0A2W1BRZ2_HELAM</name>
<dbReference type="InterPro" id="IPR036445">
    <property type="entry name" value="GPCR_2_extracell_dom_sf"/>
</dbReference>
<evidence type="ECO:0000256" key="4">
    <source>
        <dbReference type="ARBA" id="ARBA00022692"/>
    </source>
</evidence>
<dbReference type="GO" id="GO:0007166">
    <property type="term" value="P:cell surface receptor signaling pathway"/>
    <property type="evidence" value="ECO:0007669"/>
    <property type="project" value="InterPro"/>
</dbReference>
<evidence type="ECO:0000313" key="15">
    <source>
        <dbReference type="Proteomes" id="UP000249218"/>
    </source>
</evidence>
<evidence type="ECO:0000256" key="11">
    <source>
        <dbReference type="SAM" id="Phobius"/>
    </source>
</evidence>
<dbReference type="OrthoDB" id="5967113at2759"/>
<dbReference type="Gene3D" id="4.10.1240.10">
    <property type="entry name" value="GPCR, family 2, extracellular hormone receptor domain"/>
    <property type="match status" value="1"/>
</dbReference>
<dbReference type="PROSITE" id="PS50227">
    <property type="entry name" value="G_PROTEIN_RECEP_F2_3"/>
    <property type="match status" value="1"/>
</dbReference>
<gene>
    <name evidence="14" type="primary">HaOG205330</name>
    <name evidence="14" type="ORF">B5X24_HaOG205330</name>
</gene>
<dbReference type="Pfam" id="PF02793">
    <property type="entry name" value="HRM"/>
    <property type="match status" value="1"/>
</dbReference>
<evidence type="ECO:0000256" key="6">
    <source>
        <dbReference type="ARBA" id="ARBA00023040"/>
    </source>
</evidence>
<dbReference type="AlphaFoldDB" id="A0A2W1BRZ2"/>
<dbReference type="InterPro" id="IPR050332">
    <property type="entry name" value="GPCR_2"/>
</dbReference>
<dbReference type="SMART" id="SM00008">
    <property type="entry name" value="HormR"/>
    <property type="match status" value="1"/>
</dbReference>
<organism evidence="14 15">
    <name type="scientific">Helicoverpa armigera</name>
    <name type="common">Cotton bollworm</name>
    <name type="synonym">Heliothis armigera</name>
    <dbReference type="NCBI Taxonomy" id="29058"/>
    <lineage>
        <taxon>Eukaryota</taxon>
        <taxon>Metazoa</taxon>
        <taxon>Ecdysozoa</taxon>
        <taxon>Arthropoda</taxon>
        <taxon>Hexapoda</taxon>
        <taxon>Insecta</taxon>
        <taxon>Pterygota</taxon>
        <taxon>Neoptera</taxon>
        <taxon>Endopterygota</taxon>
        <taxon>Lepidoptera</taxon>
        <taxon>Glossata</taxon>
        <taxon>Ditrysia</taxon>
        <taxon>Noctuoidea</taxon>
        <taxon>Noctuidae</taxon>
        <taxon>Heliothinae</taxon>
        <taxon>Helicoverpa</taxon>
    </lineage>
</organism>
<feature type="transmembrane region" description="Helical" evidence="11">
    <location>
        <begin position="106"/>
        <end position="126"/>
    </location>
</feature>
<keyword evidence="7 11" id="KW-0472">Membrane</keyword>
<evidence type="ECO:0000256" key="9">
    <source>
        <dbReference type="ARBA" id="ARBA00023180"/>
    </source>
</evidence>
<keyword evidence="6" id="KW-0297">G-protein coupled receptor</keyword>
<dbReference type="PROSITE" id="PS00650">
    <property type="entry name" value="G_PROTEIN_RECEP_F2_2"/>
    <property type="match status" value="1"/>
</dbReference>
<evidence type="ECO:0000256" key="3">
    <source>
        <dbReference type="ARBA" id="ARBA00022475"/>
    </source>
</evidence>
<protein>
    <submittedName>
        <fullName evidence="14">Uncharacterized protein</fullName>
    </submittedName>
</protein>
<dbReference type="SUPFAM" id="SSF81321">
    <property type="entry name" value="Family A G protein-coupled receptor-like"/>
    <property type="match status" value="1"/>
</dbReference>
<evidence type="ECO:0000313" key="14">
    <source>
        <dbReference type="EMBL" id="PZC75937.1"/>
    </source>
</evidence>
<dbReference type="PRINTS" id="PR00249">
    <property type="entry name" value="GPCRSECRETIN"/>
</dbReference>
<feature type="transmembrane region" description="Helical" evidence="11">
    <location>
        <begin position="265"/>
        <end position="289"/>
    </location>
</feature>